<keyword evidence="6" id="KW-1185">Reference proteome</keyword>
<reference evidence="5 6" key="1">
    <citation type="submission" date="2019-07" db="EMBL/GenBank/DDBJ databases">
        <title>Whole genome shotgun sequence of Cerasibacillus quisquiliarum NBRC 102429.</title>
        <authorList>
            <person name="Hosoyama A."/>
            <person name="Uohara A."/>
            <person name="Ohji S."/>
            <person name="Ichikawa N."/>
        </authorList>
    </citation>
    <scope>NUCLEOTIDE SEQUENCE [LARGE SCALE GENOMIC DNA]</scope>
    <source>
        <strain evidence="5 6">NBRC 102429</strain>
    </source>
</reference>
<evidence type="ECO:0000256" key="2">
    <source>
        <dbReference type="ARBA" id="ARBA00022741"/>
    </source>
</evidence>
<proteinExistence type="predicted"/>
<keyword evidence="1" id="KW-0813">Transport</keyword>
<protein>
    <submittedName>
        <fullName evidence="5">ABC transporter</fullName>
    </submittedName>
</protein>
<gene>
    <name evidence="5" type="ORF">CQU01_14530</name>
</gene>
<dbReference type="GO" id="GO:0005524">
    <property type="term" value="F:ATP binding"/>
    <property type="evidence" value="ECO:0007669"/>
    <property type="project" value="UniProtKB-KW"/>
</dbReference>
<dbReference type="EMBL" id="BJXW01000013">
    <property type="protein sequence ID" value="GEN31215.1"/>
    <property type="molecule type" value="Genomic_DNA"/>
</dbReference>
<dbReference type="OrthoDB" id="9802264at2"/>
<dbReference type="Proteomes" id="UP000321491">
    <property type="component" value="Unassembled WGS sequence"/>
</dbReference>
<dbReference type="InterPro" id="IPR003439">
    <property type="entry name" value="ABC_transporter-like_ATP-bd"/>
</dbReference>
<dbReference type="SUPFAM" id="SSF52540">
    <property type="entry name" value="P-loop containing nucleoside triphosphate hydrolases"/>
    <property type="match status" value="1"/>
</dbReference>
<dbReference type="RefSeq" id="WP_146937191.1">
    <property type="nucleotide sequence ID" value="NZ_BJXW01000013.1"/>
</dbReference>
<dbReference type="Pfam" id="PF00005">
    <property type="entry name" value="ABC_tran"/>
    <property type="match status" value="1"/>
</dbReference>
<dbReference type="PANTHER" id="PTHR42781:SF4">
    <property type="entry name" value="SPERMIDINE_PUTRESCINE IMPORT ATP-BINDING PROTEIN POTA"/>
    <property type="match status" value="1"/>
</dbReference>
<comment type="caution">
    <text evidence="5">The sequence shown here is derived from an EMBL/GenBank/DDBJ whole genome shotgun (WGS) entry which is preliminary data.</text>
</comment>
<dbReference type="InterPro" id="IPR017871">
    <property type="entry name" value="ABC_transporter-like_CS"/>
</dbReference>
<evidence type="ECO:0000259" key="4">
    <source>
        <dbReference type="PROSITE" id="PS50893"/>
    </source>
</evidence>
<dbReference type="InterPro" id="IPR003593">
    <property type="entry name" value="AAA+_ATPase"/>
</dbReference>
<evidence type="ECO:0000313" key="6">
    <source>
        <dbReference type="Proteomes" id="UP000321491"/>
    </source>
</evidence>
<dbReference type="InterPro" id="IPR027417">
    <property type="entry name" value="P-loop_NTPase"/>
</dbReference>
<dbReference type="PROSITE" id="PS50893">
    <property type="entry name" value="ABC_TRANSPORTER_2"/>
    <property type="match status" value="1"/>
</dbReference>
<sequence>MLDINIYKKLSHFDLHVQLKAQQERIVLFGPSGSGKTTVLNCIAGILHPDEGHIRLKEQTFFDSNDKRKKPTPIQKRKIGYLFQDYALFPHMTVEQNIAYGMKDPAIVKELLDVVGIKHLLKTYPSNISGGEKQRVALVRALATKPNALLLDEPFSALDDQTRCECQDELLRIHNMWRIPMIIVTHHLGEARKLGQRILKINDGTLIQE</sequence>
<dbReference type="Gene3D" id="3.40.50.300">
    <property type="entry name" value="P-loop containing nucleotide triphosphate hydrolases"/>
    <property type="match status" value="1"/>
</dbReference>
<evidence type="ECO:0000256" key="1">
    <source>
        <dbReference type="ARBA" id="ARBA00022448"/>
    </source>
</evidence>
<dbReference type="PROSITE" id="PS00211">
    <property type="entry name" value="ABC_TRANSPORTER_1"/>
    <property type="match status" value="1"/>
</dbReference>
<name>A0A511UX51_9BACI</name>
<dbReference type="AlphaFoldDB" id="A0A511UX51"/>
<keyword evidence="2" id="KW-0547">Nucleotide-binding</keyword>
<accession>A0A511UX51</accession>
<dbReference type="SMART" id="SM00382">
    <property type="entry name" value="AAA"/>
    <property type="match status" value="1"/>
</dbReference>
<dbReference type="GO" id="GO:0016887">
    <property type="term" value="F:ATP hydrolysis activity"/>
    <property type="evidence" value="ECO:0007669"/>
    <property type="project" value="InterPro"/>
</dbReference>
<dbReference type="InterPro" id="IPR050093">
    <property type="entry name" value="ABC_SmlMolc_Importer"/>
</dbReference>
<feature type="domain" description="ABC transporter" evidence="4">
    <location>
        <begin position="1"/>
        <end position="209"/>
    </location>
</feature>
<dbReference type="PANTHER" id="PTHR42781">
    <property type="entry name" value="SPERMIDINE/PUTRESCINE IMPORT ATP-BINDING PROTEIN POTA"/>
    <property type="match status" value="1"/>
</dbReference>
<organism evidence="5 6">
    <name type="scientific">Cerasibacillus quisquiliarum</name>
    <dbReference type="NCBI Taxonomy" id="227865"/>
    <lineage>
        <taxon>Bacteria</taxon>
        <taxon>Bacillati</taxon>
        <taxon>Bacillota</taxon>
        <taxon>Bacilli</taxon>
        <taxon>Bacillales</taxon>
        <taxon>Bacillaceae</taxon>
        <taxon>Cerasibacillus</taxon>
    </lineage>
</organism>
<keyword evidence="3" id="KW-0067">ATP-binding</keyword>
<evidence type="ECO:0000313" key="5">
    <source>
        <dbReference type="EMBL" id="GEN31215.1"/>
    </source>
</evidence>
<evidence type="ECO:0000256" key="3">
    <source>
        <dbReference type="ARBA" id="ARBA00022840"/>
    </source>
</evidence>